<dbReference type="InterPro" id="IPR013685">
    <property type="entry name" value="POTRA_FtsQ_type"/>
</dbReference>
<dbReference type="AlphaFoldDB" id="A0A370U5E8"/>
<evidence type="ECO:0000313" key="14">
    <source>
        <dbReference type="Proteomes" id="UP000254326"/>
    </source>
</evidence>
<dbReference type="InterPro" id="IPR034746">
    <property type="entry name" value="POTRA"/>
</dbReference>
<name>A0A370U5E8_9GAMM</name>
<dbReference type="Pfam" id="PF08478">
    <property type="entry name" value="POTRA_1"/>
    <property type="match status" value="1"/>
</dbReference>
<gene>
    <name evidence="9" type="primary">ftsQ</name>
    <name evidence="13" type="ORF">DN730_16645</name>
</gene>
<feature type="chain" id="PRO_5016894770" description="Cell division protein FtsQ" evidence="10">
    <location>
        <begin position="21"/>
        <end position="230"/>
    </location>
</feature>
<comment type="similarity">
    <text evidence="9">Belongs to the FtsQ/DivIB family. FtsQ subfamily.</text>
</comment>
<dbReference type="PROSITE" id="PS51779">
    <property type="entry name" value="POTRA"/>
    <property type="match status" value="1"/>
</dbReference>
<comment type="caution">
    <text evidence="13">The sequence shown here is derived from an EMBL/GenBank/DDBJ whole genome shotgun (WGS) entry which is preliminary data.</text>
</comment>
<dbReference type="PROSITE" id="PS50008">
    <property type="entry name" value="PIPLC_Y_DOMAIN"/>
    <property type="match status" value="1"/>
</dbReference>
<dbReference type="GO" id="GO:0004435">
    <property type="term" value="F:phosphatidylinositol-4,5-bisphosphate phospholipase C activity"/>
    <property type="evidence" value="ECO:0007669"/>
    <property type="project" value="InterPro"/>
</dbReference>
<dbReference type="GO" id="GO:0005886">
    <property type="term" value="C:plasma membrane"/>
    <property type="evidence" value="ECO:0007669"/>
    <property type="project" value="UniProtKB-SubCell"/>
</dbReference>
<feature type="domain" description="POTRA" evidence="12">
    <location>
        <begin position="32"/>
        <end position="101"/>
    </location>
</feature>
<evidence type="ECO:0000256" key="10">
    <source>
        <dbReference type="SAM" id="SignalP"/>
    </source>
</evidence>
<keyword evidence="14" id="KW-1185">Reference proteome</keyword>
<dbReference type="GO" id="GO:0032153">
    <property type="term" value="C:cell division site"/>
    <property type="evidence" value="ECO:0007669"/>
    <property type="project" value="UniProtKB-UniRule"/>
</dbReference>
<evidence type="ECO:0000256" key="7">
    <source>
        <dbReference type="ARBA" id="ARBA00023136"/>
    </source>
</evidence>
<dbReference type="GO" id="GO:0006629">
    <property type="term" value="P:lipid metabolic process"/>
    <property type="evidence" value="ECO:0007669"/>
    <property type="project" value="InterPro"/>
</dbReference>
<dbReference type="GO" id="GO:0035556">
    <property type="term" value="P:intracellular signal transduction"/>
    <property type="evidence" value="ECO:0007669"/>
    <property type="project" value="InterPro"/>
</dbReference>
<evidence type="ECO:0000259" key="12">
    <source>
        <dbReference type="PROSITE" id="PS51779"/>
    </source>
</evidence>
<dbReference type="InterPro" id="IPR001711">
    <property type="entry name" value="PLipase_C_Pinositol-sp_Y"/>
</dbReference>
<dbReference type="PANTHER" id="PTHR35851:SF1">
    <property type="entry name" value="CELL DIVISION PROTEIN FTSQ"/>
    <property type="match status" value="1"/>
</dbReference>
<evidence type="ECO:0000313" key="13">
    <source>
        <dbReference type="EMBL" id="RDL43010.1"/>
    </source>
</evidence>
<keyword evidence="2 9" id="KW-1003">Cell membrane</keyword>
<sequence>MRTAALLGAILLIILGLAQGDSDALGDDQPMFDVRKVEIAGELKYSDPNALQQYYDQLLGSGLFDDSMGNLTNFVTRPPWIESAKVRRVWPHTIRVSVVEHRPLAYWNAGQIITAEGQIITPRRLPDLPLTKLMGPRDTESVVLDQFSLISQMLSTSSLRVAKLELEDRGAWNIQFSNGIRVALGRTDILDRLGRFVAVYKSDLSGRIERISSVDARYPHGVAVKWKLQE</sequence>
<evidence type="ECO:0000256" key="2">
    <source>
        <dbReference type="ARBA" id="ARBA00022475"/>
    </source>
</evidence>
<comment type="subunit">
    <text evidence="9">Part of a complex composed of FtsB, FtsL and FtsQ.</text>
</comment>
<keyword evidence="10" id="KW-0732">Signal</keyword>
<protein>
    <recommendedName>
        <fullName evidence="9">Cell division protein FtsQ</fullName>
    </recommendedName>
</protein>
<proteinExistence type="inferred from homology"/>
<evidence type="ECO:0000256" key="4">
    <source>
        <dbReference type="ARBA" id="ARBA00022618"/>
    </source>
</evidence>
<keyword evidence="6 9" id="KW-1133">Transmembrane helix</keyword>
<keyword evidence="4 9" id="KW-0132">Cell division</keyword>
<keyword evidence="5 9" id="KW-0812">Transmembrane</keyword>
<dbReference type="Gene3D" id="3.40.50.11690">
    <property type="entry name" value="Cell division protein FtsQ/DivIB"/>
    <property type="match status" value="1"/>
</dbReference>
<dbReference type="EMBL" id="QKRA01000011">
    <property type="protein sequence ID" value="RDL43010.1"/>
    <property type="molecule type" value="Genomic_DNA"/>
</dbReference>
<evidence type="ECO:0000256" key="1">
    <source>
        <dbReference type="ARBA" id="ARBA00004370"/>
    </source>
</evidence>
<dbReference type="Proteomes" id="UP000254326">
    <property type="component" value="Unassembled WGS sequence"/>
</dbReference>
<evidence type="ECO:0000256" key="8">
    <source>
        <dbReference type="ARBA" id="ARBA00023306"/>
    </source>
</evidence>
<evidence type="ECO:0000259" key="11">
    <source>
        <dbReference type="PROSITE" id="PS50008"/>
    </source>
</evidence>
<feature type="domain" description="PI-PLC Y-box" evidence="11">
    <location>
        <begin position="88"/>
        <end position="115"/>
    </location>
</feature>
<dbReference type="PANTHER" id="PTHR35851">
    <property type="entry name" value="CELL DIVISION PROTEIN FTSQ"/>
    <property type="match status" value="1"/>
</dbReference>
<dbReference type="Pfam" id="PF03799">
    <property type="entry name" value="FtsQ_DivIB_C"/>
    <property type="match status" value="1"/>
</dbReference>
<keyword evidence="3 9" id="KW-0997">Cell inner membrane</keyword>
<evidence type="ECO:0000256" key="3">
    <source>
        <dbReference type="ARBA" id="ARBA00022519"/>
    </source>
</evidence>
<dbReference type="InterPro" id="IPR026579">
    <property type="entry name" value="FtsQ"/>
</dbReference>
<dbReference type="GO" id="GO:0090529">
    <property type="term" value="P:cell septum assembly"/>
    <property type="evidence" value="ECO:0007669"/>
    <property type="project" value="InterPro"/>
</dbReference>
<dbReference type="InterPro" id="IPR045335">
    <property type="entry name" value="FtsQ_C_sf"/>
</dbReference>
<accession>A0A370U5E8</accession>
<dbReference type="InterPro" id="IPR005548">
    <property type="entry name" value="Cell_div_FtsQ/DivIB_C"/>
</dbReference>
<dbReference type="OrthoDB" id="9790370at2"/>
<comment type="subcellular location">
    <subcellularLocation>
        <location evidence="9">Cell inner membrane</location>
        <topology evidence="9">Single-pass type II membrane protein</topology>
    </subcellularLocation>
    <subcellularLocation>
        <location evidence="1">Membrane</location>
    </subcellularLocation>
    <text evidence="9">Localizes to the division septum.</text>
</comment>
<keyword evidence="8 9" id="KW-0131">Cell cycle</keyword>
<reference evidence="13 14" key="1">
    <citation type="submission" date="2018-06" db="EMBL/GenBank/DDBJ databases">
        <title>Marinomonas sp. YLB-05 draft genome sequence.</title>
        <authorList>
            <person name="Yu L."/>
            <person name="Tang X."/>
        </authorList>
    </citation>
    <scope>NUCLEOTIDE SEQUENCE [LARGE SCALE GENOMIC DNA]</scope>
    <source>
        <strain evidence="13 14">YLB-05</strain>
    </source>
</reference>
<keyword evidence="7 9" id="KW-0472">Membrane</keyword>
<dbReference type="Gene3D" id="3.10.20.310">
    <property type="entry name" value="membrane protein fhac"/>
    <property type="match status" value="1"/>
</dbReference>
<organism evidence="13 14">
    <name type="scientific">Marinomonas piezotolerans</name>
    <dbReference type="NCBI Taxonomy" id="2213058"/>
    <lineage>
        <taxon>Bacteria</taxon>
        <taxon>Pseudomonadati</taxon>
        <taxon>Pseudomonadota</taxon>
        <taxon>Gammaproteobacteria</taxon>
        <taxon>Oceanospirillales</taxon>
        <taxon>Oceanospirillaceae</taxon>
        <taxon>Marinomonas</taxon>
    </lineage>
</organism>
<dbReference type="GO" id="GO:0043093">
    <property type="term" value="P:FtsZ-dependent cytokinesis"/>
    <property type="evidence" value="ECO:0007669"/>
    <property type="project" value="UniProtKB-UniRule"/>
</dbReference>
<comment type="function">
    <text evidence="9">Essential cell division protein. May link together the upstream cell division proteins, which are predominantly cytoplasmic, with the downstream cell division proteins, which are predominantly periplasmic. May control correct divisome assembly.</text>
</comment>
<evidence type="ECO:0000256" key="6">
    <source>
        <dbReference type="ARBA" id="ARBA00022989"/>
    </source>
</evidence>
<feature type="signal peptide" evidence="10">
    <location>
        <begin position="1"/>
        <end position="20"/>
    </location>
</feature>
<dbReference type="HAMAP" id="MF_00911">
    <property type="entry name" value="FtsQ_subfam"/>
    <property type="match status" value="1"/>
</dbReference>
<evidence type="ECO:0000256" key="5">
    <source>
        <dbReference type="ARBA" id="ARBA00022692"/>
    </source>
</evidence>
<evidence type="ECO:0000256" key="9">
    <source>
        <dbReference type="HAMAP-Rule" id="MF_00911"/>
    </source>
</evidence>